<gene>
    <name evidence="2" type="ORF">FIBRA_03795</name>
</gene>
<organism evidence="2 3">
    <name type="scientific">Fibroporia radiculosa</name>
    <dbReference type="NCBI Taxonomy" id="599839"/>
    <lineage>
        <taxon>Eukaryota</taxon>
        <taxon>Fungi</taxon>
        <taxon>Dikarya</taxon>
        <taxon>Basidiomycota</taxon>
        <taxon>Agaricomycotina</taxon>
        <taxon>Agaricomycetes</taxon>
        <taxon>Polyporales</taxon>
        <taxon>Fibroporiaceae</taxon>
        <taxon>Fibroporia</taxon>
    </lineage>
</organism>
<evidence type="ECO:0000313" key="2">
    <source>
        <dbReference type="EMBL" id="CCM01729.1"/>
    </source>
</evidence>
<dbReference type="AlphaFoldDB" id="J4H2L4"/>
<dbReference type="EMBL" id="HE797047">
    <property type="protein sequence ID" value="CCM01729.1"/>
    <property type="molecule type" value="Genomic_DNA"/>
</dbReference>
<reference evidence="2 3" key="1">
    <citation type="journal article" date="2012" name="Appl. Environ. Microbiol.">
        <title>Short-read sequencing for genomic analysis of the brown rot fungus Fibroporia radiculosa.</title>
        <authorList>
            <person name="Tang J.D."/>
            <person name="Perkins A.D."/>
            <person name="Sonstegard T.S."/>
            <person name="Schroeder S.G."/>
            <person name="Burgess S.C."/>
            <person name="Diehl S.V."/>
        </authorList>
    </citation>
    <scope>NUCLEOTIDE SEQUENCE [LARGE SCALE GENOMIC DNA]</scope>
    <source>
        <strain evidence="2 3">TFFH 294</strain>
    </source>
</reference>
<protein>
    <submittedName>
        <fullName evidence="2">Uncharacterized protein</fullName>
    </submittedName>
</protein>
<feature type="chain" id="PRO_5003778320" evidence="1">
    <location>
        <begin position="21"/>
        <end position="80"/>
    </location>
</feature>
<evidence type="ECO:0000256" key="1">
    <source>
        <dbReference type="SAM" id="SignalP"/>
    </source>
</evidence>
<feature type="signal peptide" evidence="1">
    <location>
        <begin position="1"/>
        <end position="20"/>
    </location>
</feature>
<dbReference type="HOGENOM" id="CLU_168423_0_0_1"/>
<sequence length="80" mass="9185">MRFSTALVVIVPLVSVAVLAVPAPQLKPKGWLKEDLAARQLLQPKRMEPEEWLREDLAARQLSQPKRMEPEEWLREDLAA</sequence>
<dbReference type="InParanoid" id="J4H2L4"/>
<evidence type="ECO:0000313" key="3">
    <source>
        <dbReference type="Proteomes" id="UP000006352"/>
    </source>
</evidence>
<dbReference type="Proteomes" id="UP000006352">
    <property type="component" value="Unassembled WGS sequence"/>
</dbReference>
<keyword evidence="1" id="KW-0732">Signal</keyword>
<accession>J4H2L4</accession>
<dbReference type="RefSeq" id="XP_012181012.1">
    <property type="nucleotide sequence ID" value="XM_012325622.1"/>
</dbReference>
<name>J4H2L4_9APHY</name>
<dbReference type="GeneID" id="24096640"/>
<keyword evidence="3" id="KW-1185">Reference proteome</keyword>
<proteinExistence type="predicted"/>